<keyword evidence="2 4" id="KW-0238">DNA-binding</keyword>
<comment type="caution">
    <text evidence="7">The sequence shown here is derived from an EMBL/GenBank/DDBJ whole genome shotgun (WGS) entry which is preliminary data.</text>
</comment>
<evidence type="ECO:0000313" key="8">
    <source>
        <dbReference type="Proteomes" id="UP000694460"/>
    </source>
</evidence>
<dbReference type="Gene3D" id="1.10.357.10">
    <property type="entry name" value="Tetracycline Repressor, domain 2"/>
    <property type="match status" value="1"/>
</dbReference>
<reference evidence="7 8" key="1">
    <citation type="submission" date="2021-03" db="EMBL/GenBank/DDBJ databases">
        <title>Sequencing the genomes of 1000 actinobacteria strains.</title>
        <authorList>
            <person name="Klenk H.-P."/>
        </authorList>
    </citation>
    <scope>NUCLEOTIDE SEQUENCE [LARGE SCALE GENOMIC DNA]</scope>
    <source>
        <strain evidence="7 8">DSM 46713</strain>
    </source>
</reference>
<dbReference type="InterPro" id="IPR009057">
    <property type="entry name" value="Homeodomain-like_sf"/>
</dbReference>
<evidence type="ECO:0000256" key="1">
    <source>
        <dbReference type="ARBA" id="ARBA00023015"/>
    </source>
</evidence>
<dbReference type="PANTHER" id="PTHR30055">
    <property type="entry name" value="HTH-TYPE TRANSCRIPTIONAL REGULATOR RUTR"/>
    <property type="match status" value="1"/>
</dbReference>
<evidence type="ECO:0000256" key="4">
    <source>
        <dbReference type="PROSITE-ProRule" id="PRU00335"/>
    </source>
</evidence>
<gene>
    <name evidence="7" type="ORF">JOF57_005209</name>
</gene>
<evidence type="ECO:0000256" key="3">
    <source>
        <dbReference type="ARBA" id="ARBA00023163"/>
    </source>
</evidence>
<dbReference type="Proteomes" id="UP000694460">
    <property type="component" value="Unassembled WGS sequence"/>
</dbReference>
<feature type="region of interest" description="Disordered" evidence="5">
    <location>
        <begin position="217"/>
        <end position="247"/>
    </location>
</feature>
<dbReference type="PROSITE" id="PS50977">
    <property type="entry name" value="HTH_TETR_2"/>
    <property type="match status" value="1"/>
</dbReference>
<feature type="DNA-binding region" description="H-T-H motif" evidence="4">
    <location>
        <begin position="31"/>
        <end position="50"/>
    </location>
</feature>
<dbReference type="InterPro" id="IPR001647">
    <property type="entry name" value="HTH_TetR"/>
</dbReference>
<protein>
    <submittedName>
        <fullName evidence="7">AcrR family transcriptional regulator</fullName>
    </submittedName>
</protein>
<evidence type="ECO:0000256" key="2">
    <source>
        <dbReference type="ARBA" id="ARBA00023125"/>
    </source>
</evidence>
<dbReference type="InterPro" id="IPR036271">
    <property type="entry name" value="Tet_transcr_reg_TetR-rel_C_sf"/>
</dbReference>
<evidence type="ECO:0000256" key="5">
    <source>
        <dbReference type="SAM" id="MobiDB-lite"/>
    </source>
</evidence>
<evidence type="ECO:0000259" key="6">
    <source>
        <dbReference type="PROSITE" id="PS50977"/>
    </source>
</evidence>
<feature type="domain" description="HTH tetR-type" evidence="6">
    <location>
        <begin position="8"/>
        <end position="68"/>
    </location>
</feature>
<organism evidence="7 8">
    <name type="scientific">Mycolicibacterium lutetiense</name>
    <dbReference type="NCBI Taxonomy" id="1641992"/>
    <lineage>
        <taxon>Bacteria</taxon>
        <taxon>Bacillati</taxon>
        <taxon>Actinomycetota</taxon>
        <taxon>Actinomycetes</taxon>
        <taxon>Mycobacteriales</taxon>
        <taxon>Mycobacteriaceae</taxon>
        <taxon>Mycolicibacterium</taxon>
    </lineage>
</organism>
<dbReference type="SUPFAM" id="SSF46689">
    <property type="entry name" value="Homeodomain-like"/>
    <property type="match status" value="1"/>
</dbReference>
<dbReference type="InterPro" id="IPR025996">
    <property type="entry name" value="MT1864/Rv1816-like_C"/>
</dbReference>
<keyword evidence="1" id="KW-0805">Transcription regulation</keyword>
<evidence type="ECO:0000313" key="7">
    <source>
        <dbReference type="EMBL" id="MBP2455296.1"/>
    </source>
</evidence>
<dbReference type="Pfam" id="PF00440">
    <property type="entry name" value="TetR_N"/>
    <property type="match status" value="1"/>
</dbReference>
<dbReference type="PANTHER" id="PTHR30055:SF209">
    <property type="entry name" value="POSSIBLE TRANSCRIPTIONAL REGULATORY PROTEIN (PROBABLY TETR-FAMILY)"/>
    <property type="match status" value="1"/>
</dbReference>
<proteinExistence type="predicted"/>
<keyword evidence="8" id="KW-1185">Reference proteome</keyword>
<feature type="compositionally biased region" description="Low complexity" evidence="5">
    <location>
        <begin position="225"/>
        <end position="236"/>
    </location>
</feature>
<dbReference type="RefSeq" id="WP_209921814.1">
    <property type="nucleotide sequence ID" value="NZ_JAGIOP010000002.1"/>
</dbReference>
<dbReference type="SUPFAM" id="SSF48498">
    <property type="entry name" value="Tetracyclin repressor-like, C-terminal domain"/>
    <property type="match status" value="1"/>
</dbReference>
<dbReference type="InterPro" id="IPR050109">
    <property type="entry name" value="HTH-type_TetR-like_transc_reg"/>
</dbReference>
<dbReference type="Pfam" id="PF13305">
    <property type="entry name" value="TetR_C_33"/>
    <property type="match status" value="1"/>
</dbReference>
<sequence length="247" mass="27039">MSRTMDTMGIRERLIEESLQVLEESGPEALSARMLAKRIGASTMAVYTHFDGMPGLYEALVRESYMRFGEHLSRRPDTDDPVADLLASGLAYREYALTYPQRYRLMFGITSPSIALPIGRDLTLDGNPADLSEINSVFAQIPVFVRRCMDIGAIDEGDPVAVAAQIWTMMHGYVLAEIIGVFGTDGGGVSRVLAPHISNLLVGLGGDRERIQQSFQRIDPPSTLPHPHTAATTKAARPGRRARPGQT</sequence>
<feature type="compositionally biased region" description="Basic residues" evidence="5">
    <location>
        <begin position="237"/>
        <end position="247"/>
    </location>
</feature>
<keyword evidence="3" id="KW-0804">Transcription</keyword>
<accession>A0ABS5A1Q6</accession>
<name>A0ABS5A1Q6_9MYCO</name>
<dbReference type="EMBL" id="JAGIOP010000002">
    <property type="protein sequence ID" value="MBP2455296.1"/>
    <property type="molecule type" value="Genomic_DNA"/>
</dbReference>